<reference evidence="2 3" key="1">
    <citation type="journal article" date="2019" name="Int. J. Syst. Evol. Microbiol.">
        <title>Capsulimonas corticalis gen. nov., sp. nov., an aerobic capsulated bacterium, of a novel bacterial order, Capsulimonadales ord. nov., of the class Armatimonadia of the phylum Armatimonadetes.</title>
        <authorList>
            <person name="Li J."/>
            <person name="Kudo C."/>
            <person name="Tonouchi A."/>
        </authorList>
    </citation>
    <scope>NUCLEOTIDE SEQUENCE [LARGE SCALE GENOMIC DNA]</scope>
    <source>
        <strain evidence="2 3">AX-7</strain>
    </source>
</reference>
<dbReference type="AlphaFoldDB" id="A0A9N7QBN8"/>
<name>A0A9N7QBN8_9BACT</name>
<feature type="compositionally biased region" description="Basic and acidic residues" evidence="1">
    <location>
        <begin position="1"/>
        <end position="10"/>
    </location>
</feature>
<gene>
    <name evidence="2" type="ORF">CCAX7_35560</name>
</gene>
<evidence type="ECO:0000256" key="1">
    <source>
        <dbReference type="SAM" id="MobiDB-lite"/>
    </source>
</evidence>
<organism evidence="2 3">
    <name type="scientific">Capsulimonas corticalis</name>
    <dbReference type="NCBI Taxonomy" id="2219043"/>
    <lineage>
        <taxon>Bacteria</taxon>
        <taxon>Bacillati</taxon>
        <taxon>Armatimonadota</taxon>
        <taxon>Armatimonadia</taxon>
        <taxon>Capsulimonadales</taxon>
        <taxon>Capsulimonadaceae</taxon>
        <taxon>Capsulimonas</taxon>
    </lineage>
</organism>
<feature type="compositionally biased region" description="Basic and acidic residues" evidence="1">
    <location>
        <begin position="26"/>
        <end position="36"/>
    </location>
</feature>
<dbReference type="KEGG" id="ccot:CCAX7_35560"/>
<accession>A0A9N7QBN8</accession>
<feature type="compositionally biased region" description="Basic and acidic residues" evidence="1">
    <location>
        <begin position="56"/>
        <end position="65"/>
    </location>
</feature>
<feature type="region of interest" description="Disordered" evidence="1">
    <location>
        <begin position="1"/>
        <end position="125"/>
    </location>
</feature>
<dbReference type="Proteomes" id="UP000287394">
    <property type="component" value="Chromosome"/>
</dbReference>
<feature type="compositionally biased region" description="Basic and acidic residues" evidence="1">
    <location>
        <begin position="82"/>
        <end position="98"/>
    </location>
</feature>
<keyword evidence="3" id="KW-1185">Reference proteome</keyword>
<proteinExistence type="predicted"/>
<evidence type="ECO:0000313" key="3">
    <source>
        <dbReference type="Proteomes" id="UP000287394"/>
    </source>
</evidence>
<sequence length="125" mass="14586">MEKIEREERSIGSYMLTGAYGLGTVNRREEQRRQAEQQRLCPYPGRPVSGVACELPDEKIGGGRDKRYRREIRASDPQQRAGAEHEPERKERRDPAEERDGDQEEITVKTLMRPFEEDERAKARE</sequence>
<evidence type="ECO:0000313" key="2">
    <source>
        <dbReference type="EMBL" id="BDI31505.1"/>
    </source>
</evidence>
<dbReference type="EMBL" id="AP025739">
    <property type="protein sequence ID" value="BDI31505.1"/>
    <property type="molecule type" value="Genomic_DNA"/>
</dbReference>
<protein>
    <submittedName>
        <fullName evidence="2">Uncharacterized protein</fullName>
    </submittedName>
</protein>